<dbReference type="Ensembl" id="ENSFCTT00005030228.1">
    <property type="protein sequence ID" value="ENSFCTP00005019811.1"/>
    <property type="gene ID" value="ENSFCTG00005010804.1"/>
</dbReference>
<reference evidence="2" key="3">
    <citation type="submission" date="2025-09" db="UniProtKB">
        <authorList>
            <consortium name="Ensembl"/>
        </authorList>
    </citation>
    <scope>IDENTIFICATION</scope>
    <source>
        <strain evidence="2">breed Abyssinian</strain>
    </source>
</reference>
<keyword evidence="1" id="KW-1133">Transmembrane helix</keyword>
<reference evidence="2" key="2">
    <citation type="submission" date="2025-08" db="UniProtKB">
        <authorList>
            <consortium name="Ensembl"/>
        </authorList>
    </citation>
    <scope>IDENTIFICATION</scope>
    <source>
        <strain evidence="2">breed Abyssinian</strain>
    </source>
</reference>
<proteinExistence type="predicted"/>
<dbReference type="Proteomes" id="UP000823872">
    <property type="component" value="Chromosome D4"/>
</dbReference>
<keyword evidence="3" id="KW-1185">Reference proteome</keyword>
<reference evidence="2 3" key="1">
    <citation type="submission" date="2021-02" db="EMBL/GenBank/DDBJ databases">
        <title>Safari Cat Assemblies.</title>
        <authorList>
            <person name="Bredemeyer K.R."/>
            <person name="Murphy W.J."/>
        </authorList>
    </citation>
    <scope>NUCLEOTIDE SEQUENCE [LARGE SCALE GENOMIC DNA]</scope>
</reference>
<keyword evidence="1" id="KW-0812">Transmembrane</keyword>
<protein>
    <submittedName>
        <fullName evidence="2">Uncharacterized protein</fullName>
    </submittedName>
</protein>
<name>A0ABI7XB88_FELCA</name>
<feature type="transmembrane region" description="Helical" evidence="1">
    <location>
        <begin position="44"/>
        <end position="60"/>
    </location>
</feature>
<evidence type="ECO:0000313" key="2">
    <source>
        <dbReference type="Ensembl" id="ENSFCTP00005019811.1"/>
    </source>
</evidence>
<feature type="transmembrane region" description="Helical" evidence="1">
    <location>
        <begin position="168"/>
        <end position="190"/>
    </location>
</feature>
<sequence length="196" mass="22747">MSIHVFCPFVKWIICFPDVELHKLLYFLDINPYQVFHLQISSPFNSFSFLLVLLILSFAVQKLSSLMWSQKFTFAFISLASGNIPRKMLLWPMSEKLLPVLSSRIFMVSGLTFRFFIHFEFIFVYGVRKWSSFILLHVVAQFSQHYLLKRLFPIAYSCLLCHRSIGRVMVGLFLGSLFSSIDLCVCFGSVPHCSAY</sequence>
<evidence type="ECO:0000256" key="1">
    <source>
        <dbReference type="SAM" id="Phobius"/>
    </source>
</evidence>
<organism evidence="2 3">
    <name type="scientific">Felis catus</name>
    <name type="common">Cat</name>
    <name type="synonym">Felis silvestris catus</name>
    <dbReference type="NCBI Taxonomy" id="9685"/>
    <lineage>
        <taxon>Eukaryota</taxon>
        <taxon>Metazoa</taxon>
        <taxon>Chordata</taxon>
        <taxon>Craniata</taxon>
        <taxon>Vertebrata</taxon>
        <taxon>Euteleostomi</taxon>
        <taxon>Mammalia</taxon>
        <taxon>Eutheria</taxon>
        <taxon>Laurasiatheria</taxon>
        <taxon>Carnivora</taxon>
        <taxon>Feliformia</taxon>
        <taxon>Felidae</taxon>
        <taxon>Felinae</taxon>
        <taxon>Felis</taxon>
    </lineage>
</organism>
<keyword evidence="1" id="KW-0472">Membrane</keyword>
<accession>A0ABI7XB88</accession>
<dbReference type="GeneTree" id="ENSGT01150000288604"/>
<feature type="transmembrane region" description="Helical" evidence="1">
    <location>
        <begin position="105"/>
        <end position="124"/>
    </location>
</feature>
<evidence type="ECO:0000313" key="3">
    <source>
        <dbReference type="Proteomes" id="UP000823872"/>
    </source>
</evidence>
<feature type="transmembrane region" description="Helical" evidence="1">
    <location>
        <begin position="66"/>
        <end position="84"/>
    </location>
</feature>